<dbReference type="InParanoid" id="A0A136JAW9"/>
<evidence type="ECO:0008006" key="6">
    <source>
        <dbReference type="Google" id="ProtNLM"/>
    </source>
</evidence>
<dbReference type="AlphaFoldDB" id="A0A136JAW9"/>
<dbReference type="InterPro" id="IPR050872">
    <property type="entry name" value="PPR_P_subfamily"/>
</dbReference>
<dbReference type="PANTHER" id="PTHR46128">
    <property type="entry name" value="MITOCHONDRIAL GROUP I INTRON SPLICING FACTOR CCM1"/>
    <property type="match status" value="1"/>
</dbReference>
<evidence type="ECO:0000313" key="5">
    <source>
        <dbReference type="Proteomes" id="UP000070501"/>
    </source>
</evidence>
<accession>A0A136JAW9</accession>
<dbReference type="Proteomes" id="UP000070501">
    <property type="component" value="Unassembled WGS sequence"/>
</dbReference>
<gene>
    <name evidence="4" type="ORF">Micbo1qcDRAFT_159311</name>
</gene>
<name>A0A136JAW9_9PEZI</name>
<dbReference type="EMBL" id="KQ964247">
    <property type="protein sequence ID" value="KXJ94246.1"/>
    <property type="molecule type" value="Genomic_DNA"/>
</dbReference>
<sequence length="613" mass="68968">MDGFWFPRLDKFSVPRYSKSDKFTAAFCSVFPQYPSDSLGPQAAALAIATYTLLLDSRRSNPAARRAAVRFLNKIARLITVVRIRDETLHNLMRSTFPGLERYVLEEWPKIKQHLDANATETEPSREWAGKSSAGSLGKAEFDPKRFGSRLSLAYARRSGSRNWHEVDKLWHEFIGPEQPISAERAAELQKYPDLFNSFINIYMALNNSDKAVQCWNMLRKVGLKPTLRTWNVMLDGCKKARNLHGLTNIWAKLTTSRMPLDIGVWTTYVSGLVDCGNIDGAIKALEELMQKYKAAVAAGDTSRVVTPSIEPINAALAGIIRADRLPLAEKLVEWSARQGLKPDIFTFNTLLRPLIRQDRQEEVTRLFASMDSLGIKADAATFTVVLDACLADLDTVEEQIEMVNKILSQMKSAGLETNLQTYGKMIYLLLRSGDRAKEAVKVVLAHLWSEGHELSPHIYTMLVEHYFSRSPPDLVAVESLLKRRRLLDYDDMDRVFYDRLIKGYALVGEMKALDIYHKLCKAGYLTTLGTQLELLRMLLGQGRREEARGLVNTTKRKYEESRQPAAAAGQGQGGGGSGSSGEEDSYWKHTFWHVSSEEGLLDTPLPGGAWRR</sequence>
<dbReference type="Pfam" id="PF01535">
    <property type="entry name" value="PPR"/>
    <property type="match status" value="1"/>
</dbReference>
<evidence type="ECO:0000256" key="2">
    <source>
        <dbReference type="PROSITE-ProRule" id="PRU00708"/>
    </source>
</evidence>
<organism evidence="4 5">
    <name type="scientific">Microdochium bolleyi</name>
    <dbReference type="NCBI Taxonomy" id="196109"/>
    <lineage>
        <taxon>Eukaryota</taxon>
        <taxon>Fungi</taxon>
        <taxon>Dikarya</taxon>
        <taxon>Ascomycota</taxon>
        <taxon>Pezizomycotina</taxon>
        <taxon>Sordariomycetes</taxon>
        <taxon>Xylariomycetidae</taxon>
        <taxon>Xylariales</taxon>
        <taxon>Microdochiaceae</taxon>
        <taxon>Microdochium</taxon>
    </lineage>
</organism>
<dbReference type="PANTHER" id="PTHR46128:SF211">
    <property type="entry name" value="PENTACOTRIPEPTIDE-REPEAT REGION OF PRORP DOMAIN-CONTAINING PROTEIN"/>
    <property type="match status" value="1"/>
</dbReference>
<proteinExistence type="inferred from homology"/>
<dbReference type="InterPro" id="IPR011990">
    <property type="entry name" value="TPR-like_helical_dom_sf"/>
</dbReference>
<protein>
    <recommendedName>
        <fullName evidence="6">Pentacotripeptide-repeat region of PRORP domain-containing protein</fullName>
    </recommendedName>
</protein>
<dbReference type="Gene3D" id="1.25.40.10">
    <property type="entry name" value="Tetratricopeptide repeat domain"/>
    <property type="match status" value="2"/>
</dbReference>
<dbReference type="NCBIfam" id="TIGR00756">
    <property type="entry name" value="PPR"/>
    <property type="match status" value="1"/>
</dbReference>
<feature type="repeat" description="PPR" evidence="2">
    <location>
        <begin position="344"/>
        <end position="378"/>
    </location>
</feature>
<dbReference type="STRING" id="196109.A0A136JAW9"/>
<feature type="compositionally biased region" description="Gly residues" evidence="3">
    <location>
        <begin position="571"/>
        <end position="580"/>
    </location>
</feature>
<keyword evidence="5" id="KW-1185">Reference proteome</keyword>
<evidence type="ECO:0000256" key="3">
    <source>
        <dbReference type="SAM" id="MobiDB-lite"/>
    </source>
</evidence>
<reference evidence="5" key="1">
    <citation type="submission" date="2016-02" db="EMBL/GenBank/DDBJ databases">
        <title>Draft genome sequence of Microdochium bolleyi, a fungal endophyte of beachgrass.</title>
        <authorList>
            <consortium name="DOE Joint Genome Institute"/>
            <person name="David A.S."/>
            <person name="May G."/>
            <person name="Haridas S."/>
            <person name="Lim J."/>
            <person name="Wang M."/>
            <person name="Labutti K."/>
            <person name="Lipzen A."/>
            <person name="Barry K."/>
            <person name="Grigoriev I.V."/>
        </authorList>
    </citation>
    <scope>NUCLEOTIDE SEQUENCE [LARGE SCALE GENOMIC DNA]</scope>
    <source>
        <strain evidence="5">J235TASD1</strain>
    </source>
</reference>
<dbReference type="PROSITE" id="PS51375">
    <property type="entry name" value="PPR"/>
    <property type="match status" value="1"/>
</dbReference>
<evidence type="ECO:0000256" key="1">
    <source>
        <dbReference type="ARBA" id="ARBA00007626"/>
    </source>
</evidence>
<dbReference type="Pfam" id="PF13041">
    <property type="entry name" value="PPR_2"/>
    <property type="match status" value="2"/>
</dbReference>
<dbReference type="InterPro" id="IPR002885">
    <property type="entry name" value="PPR_rpt"/>
</dbReference>
<comment type="similarity">
    <text evidence="1">Belongs to the PPR family. P subfamily.</text>
</comment>
<feature type="region of interest" description="Disordered" evidence="3">
    <location>
        <begin position="554"/>
        <end position="585"/>
    </location>
</feature>
<evidence type="ECO:0000313" key="4">
    <source>
        <dbReference type="EMBL" id="KXJ94246.1"/>
    </source>
</evidence>
<dbReference type="OrthoDB" id="185373at2759"/>